<dbReference type="PANTHER" id="PTHR37984">
    <property type="entry name" value="PROTEIN CBG26694"/>
    <property type="match status" value="1"/>
</dbReference>
<dbReference type="PANTHER" id="PTHR37984:SF5">
    <property type="entry name" value="PROTEIN NYNRIN-LIKE"/>
    <property type="match status" value="1"/>
</dbReference>
<dbReference type="Proteomes" id="UP001249851">
    <property type="component" value="Unassembled WGS sequence"/>
</dbReference>
<keyword evidence="2" id="KW-1185">Reference proteome</keyword>
<reference evidence="1" key="1">
    <citation type="journal article" date="2023" name="G3 (Bethesda)">
        <title>Whole genome assembly and annotation of the endangered Caribbean coral Acropora cervicornis.</title>
        <authorList>
            <person name="Selwyn J.D."/>
            <person name="Vollmer S.V."/>
        </authorList>
    </citation>
    <scope>NUCLEOTIDE SEQUENCE</scope>
    <source>
        <strain evidence="1">K2</strain>
    </source>
</reference>
<evidence type="ECO:0008006" key="3">
    <source>
        <dbReference type="Google" id="ProtNLM"/>
    </source>
</evidence>
<dbReference type="EMBL" id="JARQWQ010000037">
    <property type="protein sequence ID" value="KAK2560193.1"/>
    <property type="molecule type" value="Genomic_DNA"/>
</dbReference>
<dbReference type="InterPro" id="IPR036397">
    <property type="entry name" value="RNaseH_sf"/>
</dbReference>
<reference evidence="1" key="2">
    <citation type="journal article" date="2023" name="Science">
        <title>Genomic signatures of disease resistance in endangered staghorn corals.</title>
        <authorList>
            <person name="Vollmer S.V."/>
            <person name="Selwyn J.D."/>
            <person name="Despard B.A."/>
            <person name="Roesel C.L."/>
        </authorList>
    </citation>
    <scope>NUCLEOTIDE SEQUENCE</scope>
    <source>
        <strain evidence="1">K2</strain>
    </source>
</reference>
<dbReference type="Gene3D" id="3.30.420.10">
    <property type="entry name" value="Ribonuclease H-like superfamily/Ribonuclease H"/>
    <property type="match status" value="1"/>
</dbReference>
<dbReference type="SUPFAM" id="SSF53098">
    <property type="entry name" value="Ribonuclease H-like"/>
    <property type="match status" value="1"/>
</dbReference>
<organism evidence="1 2">
    <name type="scientific">Acropora cervicornis</name>
    <name type="common">Staghorn coral</name>
    <dbReference type="NCBI Taxonomy" id="6130"/>
    <lineage>
        <taxon>Eukaryota</taxon>
        <taxon>Metazoa</taxon>
        <taxon>Cnidaria</taxon>
        <taxon>Anthozoa</taxon>
        <taxon>Hexacorallia</taxon>
        <taxon>Scleractinia</taxon>
        <taxon>Astrocoeniina</taxon>
        <taxon>Acroporidae</taxon>
        <taxon>Acropora</taxon>
    </lineage>
</organism>
<comment type="caution">
    <text evidence="1">The sequence shown here is derived from an EMBL/GenBank/DDBJ whole genome shotgun (WGS) entry which is preliminary data.</text>
</comment>
<evidence type="ECO:0000313" key="2">
    <source>
        <dbReference type="Proteomes" id="UP001249851"/>
    </source>
</evidence>
<sequence length="164" mass="18303">MSSTSSNAVTNKMKEIFSQWGVPEEIMSDNGPQFSSEQFHKFSQDFKHFSASPCYLQPNSEAESGACIAKKILTQPYTFLALMSYRATPHTHTANDGKRKSHPSTYIASNLTQVLPSQEATTTRKDEETKIIYCGHFDKRHGVQTLPDPPPGDPVPVKLELQKV</sequence>
<dbReference type="InterPro" id="IPR050951">
    <property type="entry name" value="Retrovirus_Pol_polyprotein"/>
</dbReference>
<gene>
    <name evidence="1" type="ORF">P5673_017173</name>
</gene>
<name>A0AAD9V3S8_ACRCE</name>
<dbReference type="GO" id="GO:0003676">
    <property type="term" value="F:nucleic acid binding"/>
    <property type="evidence" value="ECO:0007669"/>
    <property type="project" value="InterPro"/>
</dbReference>
<dbReference type="InterPro" id="IPR012337">
    <property type="entry name" value="RNaseH-like_sf"/>
</dbReference>
<protein>
    <recommendedName>
        <fullName evidence="3">Integrase catalytic domain-containing protein</fullName>
    </recommendedName>
</protein>
<accession>A0AAD9V3S8</accession>
<proteinExistence type="predicted"/>
<dbReference type="AlphaFoldDB" id="A0AAD9V3S8"/>
<evidence type="ECO:0000313" key="1">
    <source>
        <dbReference type="EMBL" id="KAK2560193.1"/>
    </source>
</evidence>